<protein>
    <submittedName>
        <fullName evidence="1">ORF6</fullName>
    </submittedName>
</protein>
<organismHost>
    <name type="scientific">Erythrocebus patas</name>
    <name type="common">Red guenon</name>
    <name type="synonym">Cercopithecus patas</name>
    <dbReference type="NCBI Taxonomy" id="9538"/>
</organismHost>
<name>L0CSC4_SHFV</name>
<dbReference type="InterPro" id="IPR003412">
    <property type="entry name" value="Arteri_GP4"/>
</dbReference>
<reference evidence="1" key="1">
    <citation type="journal article" date="2013" name="J. Virol.">
        <title>Exceptional simian hemorrhagic Fever virus diversity in a wild african primate community.</title>
        <authorList>
            <person name="Lauck M."/>
            <person name="Sibley S.D."/>
            <person name="Hyeroba D."/>
            <person name="Tumukunde A."/>
            <person name="Weny G."/>
            <person name="Chapman C.A."/>
            <person name="Ting N."/>
            <person name="Switzer W.M."/>
            <person name="Kuhn J.H."/>
            <person name="Friedrich T.C."/>
            <person name="O'Connor D.H."/>
            <person name="Goldberg T.L."/>
        </authorList>
    </citation>
    <scope>NUCLEOTIDE SEQUENCE</scope>
    <source>
        <strain evidence="1">Krtg10</strain>
    </source>
</reference>
<accession>L0CSC4</accession>
<dbReference type="Pfam" id="PF02497">
    <property type="entry name" value="Arteri_GP4"/>
    <property type="match status" value="1"/>
</dbReference>
<organismHost>
    <name type="scientific">Macaca</name>
    <name type="common">macaques</name>
    <dbReference type="NCBI Taxonomy" id="9539"/>
</organismHost>
<evidence type="ECO:0000313" key="1">
    <source>
        <dbReference type="EMBL" id="AGA19085.1"/>
    </source>
</evidence>
<dbReference type="GO" id="GO:0019031">
    <property type="term" value="C:viral envelope"/>
    <property type="evidence" value="ECO:0007669"/>
    <property type="project" value="InterPro"/>
</dbReference>
<proteinExistence type="predicted"/>
<sequence>MAPLCAPSQTLQLHECLLQLLFTLLLLRQCDGTTATSVSAAISPTPPSAISNVDISSIKPSCIVCFAFTSDIISNFSAVSERDECLQQYNMVLNETVYLVETDSAALRASHCLALAASQYYTHHAYFRPTINQTVEYCWTSRNITANINAIHPGAIRWASVLLLFVYGLKYRALST</sequence>
<organism evidence="1">
    <name type="scientific">Simian hemorrhagic fever virus</name>
    <name type="common">SHFV</name>
    <dbReference type="NCBI Taxonomy" id="38143"/>
    <lineage>
        <taxon>Viruses</taxon>
        <taxon>Riboviria</taxon>
        <taxon>Orthornavirae</taxon>
        <taxon>Pisuviricota</taxon>
        <taxon>Pisoniviricetes</taxon>
        <taxon>Nidovirales</taxon>
        <taxon>Arnidovirineae</taxon>
        <taxon>Arteriviridae</taxon>
        <taxon>Simarterivirinae</taxon>
        <taxon>Deltaarterivirus</taxon>
        <taxon>Hedartevirus</taxon>
        <taxon>Deltaarterivirus hemfev</taxon>
    </lineage>
</organism>
<dbReference type="EMBL" id="JX473847">
    <property type="protein sequence ID" value="AGA19085.1"/>
    <property type="molecule type" value="Genomic_RNA"/>
</dbReference>